<keyword evidence="3" id="KW-0131">Cell cycle</keyword>
<evidence type="ECO:0000256" key="1">
    <source>
        <dbReference type="SAM" id="Coils"/>
    </source>
</evidence>
<keyword evidence="2" id="KW-0812">Transmembrane</keyword>
<sequence length="159" mass="17916">MFILAIIGYFSISFSITYLFFRYISKKRHPKKALFNMTFNFTLIFGLLCLAISGPYLDTGIKEQRDKVQAVNTALTAENKKLEEEQTKLKEEISQLKSAVTANETQIKTLNNEKSDIAANKNSLDQQVSELTTVNTNLENQVQDLKEKLSNISALTAAN</sequence>
<protein>
    <submittedName>
        <fullName evidence="3">Cell division protein FtsB</fullName>
    </submittedName>
</protein>
<keyword evidence="2" id="KW-0472">Membrane</keyword>
<feature type="transmembrane region" description="Helical" evidence="2">
    <location>
        <begin position="37"/>
        <end position="57"/>
    </location>
</feature>
<feature type="coiled-coil region" evidence="1">
    <location>
        <begin position="65"/>
        <end position="155"/>
    </location>
</feature>
<dbReference type="GO" id="GO:0051301">
    <property type="term" value="P:cell division"/>
    <property type="evidence" value="ECO:0007669"/>
    <property type="project" value="UniProtKB-KW"/>
</dbReference>
<dbReference type="EMBL" id="JACHGK010000013">
    <property type="protein sequence ID" value="MBB6446767.1"/>
    <property type="molecule type" value="Genomic_DNA"/>
</dbReference>
<keyword evidence="4" id="KW-1185">Reference proteome</keyword>
<proteinExistence type="predicted"/>
<reference evidence="3 4" key="1">
    <citation type="submission" date="2020-08" db="EMBL/GenBank/DDBJ databases">
        <title>Genomic Encyclopedia of Type Strains, Phase IV (KMG-IV): sequencing the most valuable type-strain genomes for metagenomic binning, comparative biology and taxonomic classification.</title>
        <authorList>
            <person name="Goeker M."/>
        </authorList>
    </citation>
    <scope>NUCLEOTIDE SEQUENCE [LARGE SCALE GENOMIC DNA]</scope>
    <source>
        <strain evidence="3 4">DSM 5391</strain>
    </source>
</reference>
<dbReference type="Gene3D" id="1.20.5.1160">
    <property type="entry name" value="Vasodilator-stimulated phosphoprotein"/>
    <property type="match status" value="1"/>
</dbReference>
<name>A0A7X0HTV0_9BACI</name>
<evidence type="ECO:0000313" key="3">
    <source>
        <dbReference type="EMBL" id="MBB6446767.1"/>
    </source>
</evidence>
<comment type="caution">
    <text evidence="3">The sequence shown here is derived from an EMBL/GenBank/DDBJ whole genome shotgun (WGS) entry which is preliminary data.</text>
</comment>
<dbReference type="Proteomes" id="UP000531594">
    <property type="component" value="Unassembled WGS sequence"/>
</dbReference>
<dbReference type="AlphaFoldDB" id="A0A7X0HTV0"/>
<gene>
    <name evidence="3" type="ORF">HNR53_003431</name>
</gene>
<keyword evidence="3" id="KW-0132">Cell division</keyword>
<dbReference type="SUPFAM" id="SSF90257">
    <property type="entry name" value="Myosin rod fragments"/>
    <property type="match status" value="1"/>
</dbReference>
<accession>A0A7X0HTV0</accession>
<organism evidence="3 4">
    <name type="scientific">Bacillus benzoevorans</name>
    <dbReference type="NCBI Taxonomy" id="1456"/>
    <lineage>
        <taxon>Bacteria</taxon>
        <taxon>Bacillati</taxon>
        <taxon>Bacillota</taxon>
        <taxon>Bacilli</taxon>
        <taxon>Bacillales</taxon>
        <taxon>Bacillaceae</taxon>
        <taxon>Bacillus</taxon>
    </lineage>
</organism>
<feature type="transmembrane region" description="Helical" evidence="2">
    <location>
        <begin position="6"/>
        <end position="25"/>
    </location>
</feature>
<keyword evidence="1" id="KW-0175">Coiled coil</keyword>
<dbReference type="RefSeq" id="WP_184528059.1">
    <property type="nucleotide sequence ID" value="NZ_JACHGK010000013.1"/>
</dbReference>
<keyword evidence="2" id="KW-1133">Transmembrane helix</keyword>
<evidence type="ECO:0000313" key="4">
    <source>
        <dbReference type="Proteomes" id="UP000531594"/>
    </source>
</evidence>
<evidence type="ECO:0000256" key="2">
    <source>
        <dbReference type="SAM" id="Phobius"/>
    </source>
</evidence>